<feature type="coiled-coil region" evidence="6">
    <location>
        <begin position="222"/>
        <end position="330"/>
    </location>
</feature>
<evidence type="ECO:0000256" key="4">
    <source>
        <dbReference type="ARBA" id="ARBA00023212"/>
    </source>
</evidence>
<dbReference type="Proteomes" id="UP000593567">
    <property type="component" value="Unassembled WGS sequence"/>
</dbReference>
<dbReference type="InterPro" id="IPR038558">
    <property type="entry name" value="SAS-6_N_sf"/>
</dbReference>
<evidence type="ECO:0000256" key="5">
    <source>
        <dbReference type="ARBA" id="ARBA00023306"/>
    </source>
</evidence>
<name>A0A7J7IU10_BUGNE</name>
<dbReference type="PANTHER" id="PTHR44281:SF2">
    <property type="entry name" value="SPINDLE ASSEMBLY ABNORMAL PROTEIN 6 HOMOLOG"/>
    <property type="match status" value="1"/>
</dbReference>
<evidence type="ECO:0000313" key="10">
    <source>
        <dbReference type="Proteomes" id="UP000593567"/>
    </source>
</evidence>
<keyword evidence="10" id="KW-1185">Reference proteome</keyword>
<keyword evidence="5" id="KW-0131">Cell cycle</keyword>
<dbReference type="OrthoDB" id="49058at2759"/>
<dbReference type="Pfam" id="PF16531">
    <property type="entry name" value="SAS-6_N"/>
    <property type="match status" value="1"/>
</dbReference>
<evidence type="ECO:0000256" key="6">
    <source>
        <dbReference type="SAM" id="Coils"/>
    </source>
</evidence>
<gene>
    <name evidence="9" type="ORF">EB796_024272</name>
</gene>
<accession>A0A7J7IU10</accession>
<dbReference type="Gene3D" id="2.170.210.20">
    <property type="entry name" value="Spindle assembly abnormal protein 6, N-terminal domain"/>
    <property type="match status" value="1"/>
</dbReference>
<keyword evidence="3 6" id="KW-0175">Coiled coil</keyword>
<comment type="caution">
    <text evidence="9">The sequence shown here is derived from an EMBL/GenBank/DDBJ whole genome shotgun (WGS) entry which is preliminary data.</text>
</comment>
<dbReference type="GO" id="GO:0007099">
    <property type="term" value="P:centriole replication"/>
    <property type="evidence" value="ECO:0007669"/>
    <property type="project" value="TreeGrafter"/>
</dbReference>
<dbReference type="InterPro" id="IPR032396">
    <property type="entry name" value="SAS-6_N"/>
</dbReference>
<keyword evidence="4" id="KW-0206">Cytoskeleton</keyword>
<feature type="region of interest" description="Disordered" evidence="7">
    <location>
        <begin position="417"/>
        <end position="442"/>
    </location>
</feature>
<evidence type="ECO:0000256" key="7">
    <source>
        <dbReference type="SAM" id="MobiDB-lite"/>
    </source>
</evidence>
<evidence type="ECO:0000256" key="3">
    <source>
        <dbReference type="ARBA" id="ARBA00023054"/>
    </source>
</evidence>
<evidence type="ECO:0000313" key="9">
    <source>
        <dbReference type="EMBL" id="KAF6017422.1"/>
    </source>
</evidence>
<organism evidence="9 10">
    <name type="scientific">Bugula neritina</name>
    <name type="common">Brown bryozoan</name>
    <name type="synonym">Sertularia neritina</name>
    <dbReference type="NCBI Taxonomy" id="10212"/>
    <lineage>
        <taxon>Eukaryota</taxon>
        <taxon>Metazoa</taxon>
        <taxon>Spiralia</taxon>
        <taxon>Lophotrochozoa</taxon>
        <taxon>Bryozoa</taxon>
        <taxon>Gymnolaemata</taxon>
        <taxon>Cheilostomatida</taxon>
        <taxon>Flustrina</taxon>
        <taxon>Buguloidea</taxon>
        <taxon>Bugulidae</taxon>
        <taxon>Bugula</taxon>
    </lineage>
</organism>
<keyword evidence="2" id="KW-0963">Cytoplasm</keyword>
<evidence type="ECO:0000256" key="2">
    <source>
        <dbReference type="ARBA" id="ARBA00022490"/>
    </source>
</evidence>
<evidence type="ECO:0000256" key="1">
    <source>
        <dbReference type="ARBA" id="ARBA00004300"/>
    </source>
</evidence>
<dbReference type="PANTHER" id="PTHR44281">
    <property type="entry name" value="SPINDLE ASSEMBLY ABNORMAL PROTEIN 6 HOMOLOG"/>
    <property type="match status" value="1"/>
</dbReference>
<proteinExistence type="predicted"/>
<dbReference type="CDD" id="cd10142">
    <property type="entry name" value="HD_SAS6_N"/>
    <property type="match status" value="1"/>
</dbReference>
<dbReference type="AlphaFoldDB" id="A0A7J7IU10"/>
<feature type="domain" description="Spindle assembly abnormal protein 6 N-terminal" evidence="8">
    <location>
        <begin position="6"/>
        <end position="136"/>
    </location>
</feature>
<dbReference type="GO" id="GO:0005814">
    <property type="term" value="C:centriole"/>
    <property type="evidence" value="ECO:0007669"/>
    <property type="project" value="TreeGrafter"/>
</dbReference>
<evidence type="ECO:0000259" key="8">
    <source>
        <dbReference type="Pfam" id="PF16531"/>
    </source>
</evidence>
<dbReference type="GO" id="GO:0005813">
    <property type="term" value="C:centrosome"/>
    <property type="evidence" value="ECO:0007669"/>
    <property type="project" value="UniProtKB-SubCell"/>
</dbReference>
<comment type="subcellular location">
    <subcellularLocation>
        <location evidence="1">Cytoplasm</location>
        <location evidence="1">Cytoskeleton</location>
        <location evidence="1">Microtubule organizing center</location>
        <location evidence="1">Centrosome</location>
    </subcellularLocation>
</comment>
<protein>
    <submittedName>
        <fullName evidence="9">SASS6</fullName>
    </submittedName>
</protein>
<sequence>MTAETVFRKALYVQMKNKDKEDRVSRLNLSINIHTSATPQQKRYMHIQLTDNSDTFFLYTLKLDETDFQTLKLNQGLLVDFPSFPQKLTELLTLCLDEEVKEIPKFVLQLIISDGFSTLNIVETNPFKHLIHLSLKVLPGNDAAIKSFLSECLRDYKSQNEVLTNKLQSTETSLSASLKASEEALESRTAELTSMKVQWEGKLSELQAKHAHSLNMEKEQAMKTQSATQQRFQQEKRDLEQAHMKIVKQMEARMYELDTQNKELTETKFVNDASIRDLTAKLSVAEEECKSTRLDVQQLRKENSELEAELHRQEKASNQQNTRIAVLEQQLNDKDTVVTHSSDLLHSEQAQKKLLEEELSVNKSRVTHLELSIKTLSDEIVKANEIIRKLQHDSKSVHSKLKLRSQIALKQEEVLKEKEKQVKPNSENCKNLKLGLPPTQKK</sequence>
<reference evidence="9" key="1">
    <citation type="submission" date="2020-06" db="EMBL/GenBank/DDBJ databases">
        <title>Draft genome of Bugula neritina, a colonial animal packing powerful symbionts and potential medicines.</title>
        <authorList>
            <person name="Rayko M."/>
        </authorList>
    </citation>
    <scope>NUCLEOTIDE SEQUENCE [LARGE SCALE GENOMIC DNA]</scope>
    <source>
        <strain evidence="9">Kwan_BN1</strain>
    </source>
</reference>
<dbReference type="EMBL" id="VXIV02003398">
    <property type="protein sequence ID" value="KAF6017422.1"/>
    <property type="molecule type" value="Genomic_DNA"/>
</dbReference>